<gene>
    <name evidence="2" type="ORF">LAESUDRAFT_760620</name>
</gene>
<organism evidence="2 3">
    <name type="scientific">Laetiporus sulphureus 93-53</name>
    <dbReference type="NCBI Taxonomy" id="1314785"/>
    <lineage>
        <taxon>Eukaryota</taxon>
        <taxon>Fungi</taxon>
        <taxon>Dikarya</taxon>
        <taxon>Basidiomycota</taxon>
        <taxon>Agaricomycotina</taxon>
        <taxon>Agaricomycetes</taxon>
        <taxon>Polyporales</taxon>
        <taxon>Laetiporus</taxon>
    </lineage>
</organism>
<dbReference type="InParanoid" id="A0A165DM63"/>
<feature type="region of interest" description="Disordered" evidence="1">
    <location>
        <begin position="37"/>
        <end position="80"/>
    </location>
</feature>
<evidence type="ECO:0000256" key="1">
    <source>
        <dbReference type="SAM" id="MobiDB-lite"/>
    </source>
</evidence>
<feature type="compositionally biased region" description="Acidic residues" evidence="1">
    <location>
        <begin position="110"/>
        <end position="121"/>
    </location>
</feature>
<dbReference type="AlphaFoldDB" id="A0A165DM63"/>
<feature type="compositionally biased region" description="Acidic residues" evidence="1">
    <location>
        <begin position="43"/>
        <end position="53"/>
    </location>
</feature>
<sequence length="267" mass="29116">MVPPMVLAGREEMVEEVTEDVTAEHTADDTAVEIIEDARPEDMAEDTAAEEIAENATAEEITEDTTAEEIAEDATPTEMTEKATAEKMAEETAAEEIIDDAATEKIATEDATDDATAEDTADERTSVDETATDETAETVQRTLGVPRGLGETGDETFCVFRVSFGFAKLVVQGACLTEAWERSEASCASRPLARSRVVDYSRRGSRKRMRVVYMPSIRPSHLPAPLLDRPAPIMAKQDPANARRAEDTLRGLNSLVILRPAVLLSWI</sequence>
<reference evidence="2 3" key="1">
    <citation type="journal article" date="2016" name="Mol. Biol. Evol.">
        <title>Comparative Genomics of Early-Diverging Mushroom-Forming Fungi Provides Insights into the Origins of Lignocellulose Decay Capabilities.</title>
        <authorList>
            <person name="Nagy L.G."/>
            <person name="Riley R."/>
            <person name="Tritt A."/>
            <person name="Adam C."/>
            <person name="Daum C."/>
            <person name="Floudas D."/>
            <person name="Sun H."/>
            <person name="Yadav J.S."/>
            <person name="Pangilinan J."/>
            <person name="Larsson K.H."/>
            <person name="Matsuura K."/>
            <person name="Barry K."/>
            <person name="Labutti K."/>
            <person name="Kuo R."/>
            <person name="Ohm R.A."/>
            <person name="Bhattacharya S.S."/>
            <person name="Shirouzu T."/>
            <person name="Yoshinaga Y."/>
            <person name="Martin F.M."/>
            <person name="Grigoriev I.V."/>
            <person name="Hibbett D.S."/>
        </authorList>
    </citation>
    <scope>NUCLEOTIDE SEQUENCE [LARGE SCALE GENOMIC DNA]</scope>
    <source>
        <strain evidence="2 3">93-53</strain>
    </source>
</reference>
<dbReference type="Proteomes" id="UP000076871">
    <property type="component" value="Unassembled WGS sequence"/>
</dbReference>
<name>A0A165DM63_9APHY</name>
<dbReference type="RefSeq" id="XP_040762921.1">
    <property type="nucleotide sequence ID" value="XM_040912772.1"/>
</dbReference>
<dbReference type="GeneID" id="63829800"/>
<feature type="region of interest" description="Disordered" evidence="1">
    <location>
        <begin position="106"/>
        <end position="136"/>
    </location>
</feature>
<protein>
    <submittedName>
        <fullName evidence="2">Uncharacterized protein</fullName>
    </submittedName>
</protein>
<feature type="compositionally biased region" description="Acidic residues" evidence="1">
    <location>
        <begin position="60"/>
        <end position="72"/>
    </location>
</feature>
<dbReference type="EMBL" id="KV427632">
    <property type="protein sequence ID" value="KZT05181.1"/>
    <property type="molecule type" value="Genomic_DNA"/>
</dbReference>
<proteinExistence type="predicted"/>
<evidence type="ECO:0000313" key="3">
    <source>
        <dbReference type="Proteomes" id="UP000076871"/>
    </source>
</evidence>
<accession>A0A165DM63</accession>
<evidence type="ECO:0000313" key="2">
    <source>
        <dbReference type="EMBL" id="KZT05181.1"/>
    </source>
</evidence>
<keyword evidence="3" id="KW-1185">Reference proteome</keyword>